<gene>
    <name evidence="2" type="ORF">SDC9_76847</name>
</gene>
<keyword evidence="1" id="KW-0812">Transmembrane</keyword>
<comment type="caution">
    <text evidence="2">The sequence shown here is derived from an EMBL/GenBank/DDBJ whole genome shotgun (WGS) entry which is preliminary data.</text>
</comment>
<protein>
    <submittedName>
        <fullName evidence="2">Uncharacterized protein</fullName>
    </submittedName>
</protein>
<dbReference type="EMBL" id="VSSQ01005750">
    <property type="protein sequence ID" value="MPM30299.1"/>
    <property type="molecule type" value="Genomic_DNA"/>
</dbReference>
<organism evidence="2">
    <name type="scientific">bioreactor metagenome</name>
    <dbReference type="NCBI Taxonomy" id="1076179"/>
    <lineage>
        <taxon>unclassified sequences</taxon>
        <taxon>metagenomes</taxon>
        <taxon>ecological metagenomes</taxon>
    </lineage>
</organism>
<sequence length="103" mass="11244">MSVGEPTAHLEATHHRGEHMLFIGIDATLATILSVLYTCHKDALITAFPLMREKATPASLARLEALGAGHEAGDVKKCLVEDGFLHICKERNILFPFYEIGAT</sequence>
<dbReference type="AlphaFoldDB" id="A0A644YPQ8"/>
<keyword evidence="1" id="KW-1133">Transmembrane helix</keyword>
<name>A0A644YPQ8_9ZZZZ</name>
<proteinExistence type="predicted"/>
<reference evidence="2" key="1">
    <citation type="submission" date="2019-08" db="EMBL/GenBank/DDBJ databases">
        <authorList>
            <person name="Kucharzyk K."/>
            <person name="Murdoch R.W."/>
            <person name="Higgins S."/>
            <person name="Loffler F."/>
        </authorList>
    </citation>
    <scope>NUCLEOTIDE SEQUENCE</scope>
</reference>
<evidence type="ECO:0000256" key="1">
    <source>
        <dbReference type="SAM" id="Phobius"/>
    </source>
</evidence>
<keyword evidence="1" id="KW-0472">Membrane</keyword>
<feature type="transmembrane region" description="Helical" evidence="1">
    <location>
        <begin position="20"/>
        <end position="39"/>
    </location>
</feature>
<accession>A0A644YPQ8</accession>
<evidence type="ECO:0000313" key="2">
    <source>
        <dbReference type="EMBL" id="MPM30299.1"/>
    </source>
</evidence>